<dbReference type="EMBL" id="CAJVPU010049797">
    <property type="protein sequence ID" value="CAG8758092.1"/>
    <property type="molecule type" value="Genomic_DNA"/>
</dbReference>
<reference evidence="1" key="1">
    <citation type="submission" date="2021-06" db="EMBL/GenBank/DDBJ databases">
        <authorList>
            <person name="Kallberg Y."/>
            <person name="Tangrot J."/>
            <person name="Rosling A."/>
        </authorList>
    </citation>
    <scope>NUCLEOTIDE SEQUENCE</scope>
    <source>
        <strain evidence="1">IL203A</strain>
    </source>
</reference>
<keyword evidence="2" id="KW-1185">Reference proteome</keyword>
<organism evidence="1 2">
    <name type="scientific">Dentiscutata heterogama</name>
    <dbReference type="NCBI Taxonomy" id="1316150"/>
    <lineage>
        <taxon>Eukaryota</taxon>
        <taxon>Fungi</taxon>
        <taxon>Fungi incertae sedis</taxon>
        <taxon>Mucoromycota</taxon>
        <taxon>Glomeromycotina</taxon>
        <taxon>Glomeromycetes</taxon>
        <taxon>Diversisporales</taxon>
        <taxon>Gigasporaceae</taxon>
        <taxon>Dentiscutata</taxon>
    </lineage>
</organism>
<comment type="caution">
    <text evidence="1">The sequence shown here is derived from an EMBL/GenBank/DDBJ whole genome shotgun (WGS) entry which is preliminary data.</text>
</comment>
<gene>
    <name evidence="1" type="ORF">DHETER_LOCUS15082</name>
</gene>
<evidence type="ECO:0000313" key="2">
    <source>
        <dbReference type="Proteomes" id="UP000789702"/>
    </source>
</evidence>
<name>A0ACA9QLK6_9GLOM</name>
<protein>
    <submittedName>
        <fullName evidence="1">5660_t:CDS:1</fullName>
    </submittedName>
</protein>
<feature type="non-terminal residue" evidence="1">
    <location>
        <position position="1"/>
    </location>
</feature>
<evidence type="ECO:0000313" key="1">
    <source>
        <dbReference type="EMBL" id="CAG8758092.1"/>
    </source>
</evidence>
<feature type="non-terminal residue" evidence="1">
    <location>
        <position position="58"/>
    </location>
</feature>
<accession>A0ACA9QLK6</accession>
<proteinExistence type="predicted"/>
<sequence>LDATTTPVNNILISRSWLQCKSAIKFNYVVVTIDHYHRHLVHQINNAKACGSYSTQYQ</sequence>
<dbReference type="Proteomes" id="UP000789702">
    <property type="component" value="Unassembled WGS sequence"/>
</dbReference>